<reference evidence="2 3" key="1">
    <citation type="journal article" date="2016" name="Nat. Commun.">
        <title>Thousands of microbial genomes shed light on interconnected biogeochemical processes in an aquifer system.</title>
        <authorList>
            <person name="Anantharaman K."/>
            <person name="Brown C.T."/>
            <person name="Hug L.A."/>
            <person name="Sharon I."/>
            <person name="Castelle C.J."/>
            <person name="Probst A.J."/>
            <person name="Thomas B.C."/>
            <person name="Singh A."/>
            <person name="Wilkins M.J."/>
            <person name="Karaoz U."/>
            <person name="Brodie E.L."/>
            <person name="Williams K.H."/>
            <person name="Hubbard S.S."/>
            <person name="Banfield J.F."/>
        </authorList>
    </citation>
    <scope>NUCLEOTIDE SEQUENCE [LARGE SCALE GENOMIC DNA]</scope>
</reference>
<sequence>MKNKAIQTGLTRLCQVRGATEHLAEAVASLRRGQSAGFNEEIGQKPAWHRALPGPKPAARKSCGFSLLELLIYIAISTLIVTAVLATFFSINRGRGQIEARNEVTSNLRFAIEKISQDLKAASAVGTPAAAGNSTSSLSMTVDGTAVNYCVASNVLRRQTGGACDGSSPAISSGEVIAENINFSRIENTNAVLSQTVINIEISLTMHFNSSNPDWQYTGSKKTTISLR</sequence>
<evidence type="ECO:0000256" key="1">
    <source>
        <dbReference type="SAM" id="Phobius"/>
    </source>
</evidence>
<evidence type="ECO:0000313" key="2">
    <source>
        <dbReference type="EMBL" id="OGE85884.1"/>
    </source>
</evidence>
<name>A0A1F5P7X9_9BACT</name>
<keyword evidence="1" id="KW-0812">Transmembrane</keyword>
<organism evidence="2 3">
    <name type="scientific">Candidatus Doudnabacteria bacterium RIFCSPHIGHO2_02_FULL_46_11</name>
    <dbReference type="NCBI Taxonomy" id="1817832"/>
    <lineage>
        <taxon>Bacteria</taxon>
        <taxon>Candidatus Doudnaibacteriota</taxon>
    </lineage>
</organism>
<comment type="caution">
    <text evidence="2">The sequence shown here is derived from an EMBL/GenBank/DDBJ whole genome shotgun (WGS) entry which is preliminary data.</text>
</comment>
<keyword evidence="1" id="KW-1133">Transmembrane helix</keyword>
<proteinExistence type="predicted"/>
<feature type="transmembrane region" description="Helical" evidence="1">
    <location>
        <begin position="70"/>
        <end position="91"/>
    </location>
</feature>
<evidence type="ECO:0008006" key="4">
    <source>
        <dbReference type="Google" id="ProtNLM"/>
    </source>
</evidence>
<dbReference type="InterPro" id="IPR012902">
    <property type="entry name" value="N_methyl_site"/>
</dbReference>
<protein>
    <recommendedName>
        <fullName evidence="4">Type II secretion system protein J</fullName>
    </recommendedName>
</protein>
<dbReference type="EMBL" id="MFES01000020">
    <property type="protein sequence ID" value="OGE85884.1"/>
    <property type="molecule type" value="Genomic_DNA"/>
</dbReference>
<keyword evidence="1" id="KW-0472">Membrane</keyword>
<dbReference type="Proteomes" id="UP000176786">
    <property type="component" value="Unassembled WGS sequence"/>
</dbReference>
<gene>
    <name evidence="2" type="ORF">A3J48_00925</name>
</gene>
<dbReference type="STRING" id="1817832.A3J48_00925"/>
<dbReference type="Pfam" id="PF07963">
    <property type="entry name" value="N_methyl"/>
    <property type="match status" value="1"/>
</dbReference>
<evidence type="ECO:0000313" key="3">
    <source>
        <dbReference type="Proteomes" id="UP000176786"/>
    </source>
</evidence>
<dbReference type="AlphaFoldDB" id="A0A1F5P7X9"/>
<accession>A0A1F5P7X9</accession>